<dbReference type="CDD" id="cd00202">
    <property type="entry name" value="ZnF_GATA"/>
    <property type="match status" value="1"/>
</dbReference>
<evidence type="ECO:0000256" key="7">
    <source>
        <dbReference type="ARBA" id="ARBA00023163"/>
    </source>
</evidence>
<dbReference type="GeneID" id="92008288"/>
<keyword evidence="6" id="KW-0534">Nitrate assimilation</keyword>
<evidence type="ECO:0000256" key="6">
    <source>
        <dbReference type="ARBA" id="ARBA00023063"/>
    </source>
</evidence>
<dbReference type="InterPro" id="IPR000679">
    <property type="entry name" value="Znf_GATA"/>
</dbReference>
<keyword evidence="7" id="KW-0804">Transcription</keyword>
<feature type="compositionally biased region" description="Polar residues" evidence="10">
    <location>
        <begin position="313"/>
        <end position="322"/>
    </location>
</feature>
<name>A0ABR3CM14_9PEZI</name>
<feature type="region of interest" description="Disordered" evidence="10">
    <location>
        <begin position="162"/>
        <end position="258"/>
    </location>
</feature>
<dbReference type="PANTHER" id="PTHR10071:SF281">
    <property type="entry name" value="BOX A-BINDING FACTOR-RELATED"/>
    <property type="match status" value="1"/>
</dbReference>
<sequence length="966" mass="103703">MSDAQHGERGGGMHASPLSADFDNDAIGAMTDLHSFHTSSSPRHVRFPQGHRDDVSGTSSAVQSLTSASTLDSSKLDLSPSDSVAREGVLRDTFFPRLHNDAAAHLDDPDEMQKKDPIGTQIWKLYNKQKSQLPNSERMENLTWRMMSMNLRKMRRQSAQMVLTKHAARLSHKPTNDDKRASSRPTTAPSGIAQLRSLSQDKQAHHDLEGSRAEPMNLDDFIVPSSVASPAGVPDSPSASDDQPSSKNATAPAIPIRKQSQLNDQTLHISRASAPSVQPAVKRENEFGYVQRHVRKTSIDERRVGSHAAFSGESLSRNTHVNPYQPPKRKPDASPQVPAVSSIMIPHDPEDQGFHDYSLDQPHPPHFQQQQHSNSSQIPFNLHTFDIDNDPIINSAGPFQNQFNFSPIGSPMAANQGNHYSSMFNNAHSMASSLNSTDFYNSPPGSAYPSTVSTPQPIPEGEQIFFGDRSGMEIRGRMGSFNPPHNNLSSSMQPFMFNPTAGDSLFNNVSAAGPPPPFSAHSYHQSNHVDPNQIVHPNFSHPGRSPSMDLSRNDNIFQFGADSDDNEDEGGAFADRTMPMQSQYSPMDDSSLDFNGKFQWDTTNLSNQFNPTAARFPAGPPRKTVTIGPTEMVPSPQDWSSGGSLGRTHGSAASVSEIRNRGNDPRRQKIPRTSSTPNAAALAHQAMQQRPQSSPNSPPESGFSSAAPSRPASPGGSKSGDQSGTPTTCTNCFTQTTPLWRRNPEGHPLCNACGLFLKLHGVVRPLSLKTDVIKKRNRGSGNSVPVSTSSRSKNKTSRKNSIAAQSTATTPNSTKASGAESESPKSITGSASNNAASSTAANTASNVSTTASKNGVVPIAPGPPKPQSQNLAASAPARNSAVAPKRLRSAKAGNQDTEMGDADDTTGKSLPSTSSNQKKNEPKPLVQAPPSMATQHNPIQMGSMGQGAIPGSGSGPQEWEWLTMSL</sequence>
<feature type="compositionally biased region" description="Gly residues" evidence="10">
    <location>
        <begin position="944"/>
        <end position="954"/>
    </location>
</feature>
<dbReference type="PROSITE" id="PS50114">
    <property type="entry name" value="GATA_ZN_FINGER_2"/>
    <property type="match status" value="1"/>
</dbReference>
<dbReference type="PANTHER" id="PTHR10071">
    <property type="entry name" value="TRANSCRIPTION FACTOR GATA FAMILY MEMBER"/>
    <property type="match status" value="1"/>
</dbReference>
<gene>
    <name evidence="12" type="primary">GAT1_1</name>
    <name evidence="12" type="ORF">SLS55_004203</name>
</gene>
<keyword evidence="3 9" id="KW-0863">Zinc-finger</keyword>
<evidence type="ECO:0000313" key="12">
    <source>
        <dbReference type="EMBL" id="KAL0260514.1"/>
    </source>
</evidence>
<dbReference type="EMBL" id="JAJVCZ030000004">
    <property type="protein sequence ID" value="KAL0260514.1"/>
    <property type="molecule type" value="Genomic_DNA"/>
</dbReference>
<feature type="compositionally biased region" description="Low complexity" evidence="10">
    <location>
        <begin position="830"/>
        <end position="852"/>
    </location>
</feature>
<dbReference type="SMART" id="SM00401">
    <property type="entry name" value="ZnF_GATA"/>
    <property type="match status" value="1"/>
</dbReference>
<feature type="region of interest" description="Disordered" evidence="10">
    <location>
        <begin position="612"/>
        <end position="727"/>
    </location>
</feature>
<dbReference type="InterPro" id="IPR013088">
    <property type="entry name" value="Znf_NHR/GATA"/>
</dbReference>
<feature type="compositionally biased region" description="Basic and acidic residues" evidence="10">
    <location>
        <begin position="658"/>
        <end position="667"/>
    </location>
</feature>
<feature type="region of interest" description="Disordered" evidence="10">
    <location>
        <begin position="1"/>
        <end position="80"/>
    </location>
</feature>
<feature type="compositionally biased region" description="Polar residues" evidence="10">
    <location>
        <begin position="907"/>
        <end position="917"/>
    </location>
</feature>
<feature type="compositionally biased region" description="Basic and acidic residues" evidence="10">
    <location>
        <begin position="202"/>
        <end position="212"/>
    </location>
</feature>
<keyword evidence="13" id="KW-1185">Reference proteome</keyword>
<protein>
    <submittedName>
        <fullName evidence="12">Sodium- and chloride-dependent GABA transporter 1</fullName>
    </submittedName>
</protein>
<organism evidence="12 13">
    <name type="scientific">Diplodia seriata</name>
    <dbReference type="NCBI Taxonomy" id="420778"/>
    <lineage>
        <taxon>Eukaryota</taxon>
        <taxon>Fungi</taxon>
        <taxon>Dikarya</taxon>
        <taxon>Ascomycota</taxon>
        <taxon>Pezizomycotina</taxon>
        <taxon>Dothideomycetes</taxon>
        <taxon>Dothideomycetes incertae sedis</taxon>
        <taxon>Botryosphaeriales</taxon>
        <taxon>Botryosphaeriaceae</taxon>
        <taxon>Diplodia</taxon>
    </lineage>
</organism>
<keyword evidence="2" id="KW-0479">Metal-binding</keyword>
<feature type="compositionally biased region" description="Basic and acidic residues" evidence="10">
    <location>
        <begin position="1"/>
        <end position="11"/>
    </location>
</feature>
<dbReference type="Pfam" id="PF00320">
    <property type="entry name" value="GATA"/>
    <property type="match status" value="1"/>
</dbReference>
<feature type="compositionally biased region" description="Low complexity" evidence="10">
    <location>
        <begin position="234"/>
        <end position="246"/>
    </location>
</feature>
<evidence type="ECO:0000256" key="1">
    <source>
        <dbReference type="ARBA" id="ARBA00004123"/>
    </source>
</evidence>
<dbReference type="PRINTS" id="PR00619">
    <property type="entry name" value="GATAZNFINGER"/>
</dbReference>
<dbReference type="Pfam" id="PF08550">
    <property type="entry name" value="GATA_AreA"/>
    <property type="match status" value="1"/>
</dbReference>
<evidence type="ECO:0000256" key="5">
    <source>
        <dbReference type="ARBA" id="ARBA00023015"/>
    </source>
</evidence>
<keyword evidence="5" id="KW-0805">Transcription regulation</keyword>
<dbReference type="SUPFAM" id="SSF57716">
    <property type="entry name" value="Glucocorticoid receptor-like (DNA-binding domain)"/>
    <property type="match status" value="1"/>
</dbReference>
<feature type="compositionally biased region" description="Polar residues" evidence="10">
    <location>
        <begin position="802"/>
        <end position="816"/>
    </location>
</feature>
<proteinExistence type="predicted"/>
<feature type="compositionally biased region" description="Low complexity" evidence="10">
    <location>
        <begin position="64"/>
        <end position="80"/>
    </location>
</feature>
<evidence type="ECO:0000313" key="13">
    <source>
        <dbReference type="Proteomes" id="UP001430584"/>
    </source>
</evidence>
<feature type="compositionally biased region" description="Low complexity" evidence="10">
    <location>
        <begin position="872"/>
        <end position="884"/>
    </location>
</feature>
<dbReference type="RefSeq" id="XP_066633543.1">
    <property type="nucleotide sequence ID" value="XM_066775662.1"/>
</dbReference>
<feature type="compositionally biased region" description="Low complexity" evidence="10">
    <location>
        <begin position="688"/>
        <end position="727"/>
    </location>
</feature>
<dbReference type="InterPro" id="IPR013860">
    <property type="entry name" value="AreA_GATA"/>
</dbReference>
<dbReference type="Gene3D" id="3.30.50.10">
    <property type="entry name" value="Erythroid Transcription Factor GATA-1, subunit A"/>
    <property type="match status" value="1"/>
</dbReference>
<feature type="domain" description="GATA-type" evidence="11">
    <location>
        <begin position="723"/>
        <end position="776"/>
    </location>
</feature>
<evidence type="ECO:0000256" key="9">
    <source>
        <dbReference type="PROSITE-ProRule" id="PRU00094"/>
    </source>
</evidence>
<evidence type="ECO:0000256" key="2">
    <source>
        <dbReference type="ARBA" id="ARBA00022723"/>
    </source>
</evidence>
<accession>A0ABR3CM14</accession>
<keyword evidence="4" id="KW-0862">Zinc</keyword>
<dbReference type="Proteomes" id="UP001430584">
    <property type="component" value="Unassembled WGS sequence"/>
</dbReference>
<evidence type="ECO:0000256" key="4">
    <source>
        <dbReference type="ARBA" id="ARBA00022833"/>
    </source>
</evidence>
<evidence type="ECO:0000256" key="8">
    <source>
        <dbReference type="ARBA" id="ARBA00023242"/>
    </source>
</evidence>
<evidence type="ECO:0000259" key="11">
    <source>
        <dbReference type="PROSITE" id="PS50114"/>
    </source>
</evidence>
<evidence type="ECO:0000256" key="10">
    <source>
        <dbReference type="SAM" id="MobiDB-lite"/>
    </source>
</evidence>
<feature type="region of interest" description="Disordered" evidence="10">
    <location>
        <begin position="298"/>
        <end position="338"/>
    </location>
</feature>
<feature type="region of interest" description="Disordered" evidence="10">
    <location>
        <begin position="774"/>
        <end position="966"/>
    </location>
</feature>
<comment type="caution">
    <text evidence="12">The sequence shown here is derived from an EMBL/GenBank/DDBJ whole genome shotgun (WGS) entry which is preliminary data.</text>
</comment>
<reference evidence="12 13" key="1">
    <citation type="submission" date="2024-02" db="EMBL/GenBank/DDBJ databases">
        <title>De novo assembly and annotation of 12 fungi associated with fruit tree decline syndrome in Ontario, Canada.</title>
        <authorList>
            <person name="Sulman M."/>
            <person name="Ellouze W."/>
            <person name="Ilyukhin E."/>
        </authorList>
    </citation>
    <scope>NUCLEOTIDE SEQUENCE [LARGE SCALE GENOMIC DNA]</scope>
    <source>
        <strain evidence="12 13">FDS-637</strain>
    </source>
</reference>
<dbReference type="PROSITE" id="PS00344">
    <property type="entry name" value="GATA_ZN_FINGER_1"/>
    <property type="match status" value="1"/>
</dbReference>
<comment type="subcellular location">
    <subcellularLocation>
        <location evidence="1">Nucleus</location>
    </subcellularLocation>
</comment>
<evidence type="ECO:0000256" key="3">
    <source>
        <dbReference type="ARBA" id="ARBA00022771"/>
    </source>
</evidence>
<dbReference type="InterPro" id="IPR039355">
    <property type="entry name" value="Transcription_factor_GATA"/>
</dbReference>
<keyword evidence="8" id="KW-0539">Nucleus</keyword>